<reference evidence="1 2" key="1">
    <citation type="submission" date="2023-07" db="EMBL/GenBank/DDBJ databases">
        <title>Comparative genomics of wheat-associated soil bacteria to identify genetic determinants of phenazine resistance.</title>
        <authorList>
            <person name="Mouncey N."/>
        </authorList>
    </citation>
    <scope>NUCLEOTIDE SEQUENCE [LARGE SCALE GENOMIC DNA]</scope>
    <source>
        <strain evidence="1 2">W1I3</strain>
    </source>
</reference>
<sequence length="158" mass="16239">MPTPLSVLPRARKQPAHRRRLALKACAPAGLAALALAGCSPAVSIENADVPGWRATALPTTPGAVLEDAGKILNRNRIIQEATNVSAGRYTLTATCEGGGKVFFAVSLDGEDVVDAGAACNGSKEVTGITLPRSGTLEISTSSVDAPLIYAYRLAPAE</sequence>
<comment type="caution">
    <text evidence="1">The sequence shown here is derived from an EMBL/GenBank/DDBJ whole genome shotgun (WGS) entry which is preliminary data.</text>
</comment>
<evidence type="ECO:0000313" key="2">
    <source>
        <dbReference type="Proteomes" id="UP001236806"/>
    </source>
</evidence>
<name>A0ABU0PJR2_9MICC</name>
<keyword evidence="2" id="KW-1185">Reference proteome</keyword>
<protein>
    <recommendedName>
        <fullName evidence="3">Lipoprotein</fullName>
    </recommendedName>
</protein>
<accession>A0ABU0PJR2</accession>
<gene>
    <name evidence="1" type="ORF">QFZ36_001767</name>
</gene>
<dbReference type="Proteomes" id="UP001236806">
    <property type="component" value="Unassembled WGS sequence"/>
</dbReference>
<evidence type="ECO:0000313" key="1">
    <source>
        <dbReference type="EMBL" id="MDQ0674206.1"/>
    </source>
</evidence>
<evidence type="ECO:0008006" key="3">
    <source>
        <dbReference type="Google" id="ProtNLM"/>
    </source>
</evidence>
<proteinExistence type="predicted"/>
<dbReference type="RefSeq" id="WP_306635619.1">
    <property type="nucleotide sequence ID" value="NZ_JAUSXB010000001.1"/>
</dbReference>
<dbReference type="EMBL" id="JAUSXB010000001">
    <property type="protein sequence ID" value="MDQ0674206.1"/>
    <property type="molecule type" value="Genomic_DNA"/>
</dbReference>
<organism evidence="1 2">
    <name type="scientific">Pseudarthrobacter siccitolerans</name>
    <dbReference type="NCBI Taxonomy" id="861266"/>
    <lineage>
        <taxon>Bacteria</taxon>
        <taxon>Bacillati</taxon>
        <taxon>Actinomycetota</taxon>
        <taxon>Actinomycetes</taxon>
        <taxon>Micrococcales</taxon>
        <taxon>Micrococcaceae</taxon>
        <taxon>Pseudarthrobacter</taxon>
    </lineage>
</organism>